<evidence type="ECO:0000259" key="5">
    <source>
        <dbReference type="PROSITE" id="PS51898"/>
    </source>
</evidence>
<dbReference type="InterPro" id="IPR010998">
    <property type="entry name" value="Integrase_recombinase_N"/>
</dbReference>
<dbReference type="InterPro" id="IPR044068">
    <property type="entry name" value="CB"/>
</dbReference>
<dbReference type="PROSITE" id="PS51900">
    <property type="entry name" value="CB"/>
    <property type="match status" value="1"/>
</dbReference>
<dbReference type="PANTHER" id="PTHR30349:SF41">
    <property type="entry name" value="INTEGRASE_RECOMBINASE PROTEIN MJ0367-RELATED"/>
    <property type="match status" value="1"/>
</dbReference>
<organism evidence="7 8">
    <name type="scientific">Halorubrum distributum JCM 13916</name>
    <dbReference type="NCBI Taxonomy" id="1230455"/>
    <lineage>
        <taxon>Archaea</taxon>
        <taxon>Methanobacteriati</taxon>
        <taxon>Methanobacteriota</taxon>
        <taxon>Stenosarchaea group</taxon>
        <taxon>Halobacteria</taxon>
        <taxon>Halobacteriales</taxon>
        <taxon>Haloferacaceae</taxon>
        <taxon>Halorubrum</taxon>
        <taxon>Halorubrum distributum group</taxon>
    </lineage>
</organism>
<dbReference type="Gene3D" id="1.10.443.10">
    <property type="entry name" value="Intergrase catalytic core"/>
    <property type="match status" value="1"/>
</dbReference>
<sequence length="374" mass="43354">METNDKDLDELLEEYILRDQRVTLDPMMVDEGIERYLKTRSGSLRPTTIEEYENELLRFQLHLEQNGIQDLNDVRNRDLDDYFTWRREDSYDTRLSTNTMRDVRYVVRDFIRYAATIDAVNCDVPDKISIPKLTDGEGVRDVEIDAERLRLILDQIEKRAYASREHVVWVLLAETGRRLGCIHSLDCDDVHLEAEHPFLEFRHDPPETSLKNGMKGEMKVNIPESLRTVLDTYLTYNRKECTTENGRSPLLSTSYGRLGKSTMRKYVYKWSRPCFLGQDCPDGHDSEGCGPAASPDKYSKCPGSHSPHDIRHTYLTECLRDGIPAEALSERCDVTRAILEKHYDERTPEEKRDLRRRILEEVGANRGAFSQADA</sequence>
<dbReference type="Proteomes" id="UP000011528">
    <property type="component" value="Unassembled WGS sequence"/>
</dbReference>
<dbReference type="InterPro" id="IPR011010">
    <property type="entry name" value="DNA_brk_join_enz"/>
</dbReference>
<gene>
    <name evidence="7" type="ORF">C462_10827</name>
</gene>
<dbReference type="Pfam" id="PF02899">
    <property type="entry name" value="Phage_int_SAM_1"/>
    <property type="match status" value="1"/>
</dbReference>
<evidence type="ECO:0000256" key="1">
    <source>
        <dbReference type="ARBA" id="ARBA00022908"/>
    </source>
</evidence>
<dbReference type="InterPro" id="IPR004107">
    <property type="entry name" value="Integrase_SAM-like_N"/>
</dbReference>
<dbReference type="InterPro" id="IPR013762">
    <property type="entry name" value="Integrase-like_cat_sf"/>
</dbReference>
<feature type="domain" description="Tyr recombinase" evidence="5">
    <location>
        <begin position="139"/>
        <end position="356"/>
    </location>
</feature>
<keyword evidence="3" id="KW-0233">DNA recombination</keyword>
<dbReference type="GO" id="GO:0006310">
    <property type="term" value="P:DNA recombination"/>
    <property type="evidence" value="ECO:0007669"/>
    <property type="project" value="UniProtKB-KW"/>
</dbReference>
<keyword evidence="1" id="KW-0229">DNA integration</keyword>
<name>M0PN96_9EURY</name>
<reference evidence="7 8" key="1">
    <citation type="journal article" date="2014" name="PLoS Genet.">
        <title>Phylogenetically driven sequencing of extremely halophilic archaea reveals strategies for static and dynamic osmo-response.</title>
        <authorList>
            <person name="Becker E.A."/>
            <person name="Seitzer P.M."/>
            <person name="Tritt A."/>
            <person name="Larsen D."/>
            <person name="Krusor M."/>
            <person name="Yao A.I."/>
            <person name="Wu D."/>
            <person name="Madern D."/>
            <person name="Eisen J.A."/>
            <person name="Darling A.E."/>
            <person name="Facciotti M.T."/>
        </authorList>
    </citation>
    <scope>NUCLEOTIDE SEQUENCE [LARGE SCALE GENOMIC DNA]</scope>
    <source>
        <strain evidence="7 8">JCM 13916</strain>
    </source>
</reference>
<feature type="domain" description="Core-binding (CB)" evidence="6">
    <location>
        <begin position="27"/>
        <end position="115"/>
    </location>
</feature>
<comment type="caution">
    <text evidence="7">The sequence shown here is derived from an EMBL/GenBank/DDBJ whole genome shotgun (WGS) entry which is preliminary data.</text>
</comment>
<dbReference type="InterPro" id="IPR050090">
    <property type="entry name" value="Tyrosine_recombinase_XerCD"/>
</dbReference>
<dbReference type="PANTHER" id="PTHR30349">
    <property type="entry name" value="PHAGE INTEGRASE-RELATED"/>
    <property type="match status" value="1"/>
</dbReference>
<dbReference type="SUPFAM" id="SSF56349">
    <property type="entry name" value="DNA breaking-rejoining enzymes"/>
    <property type="match status" value="1"/>
</dbReference>
<proteinExistence type="predicted"/>
<accession>M0PN96</accession>
<dbReference type="PROSITE" id="PS51898">
    <property type="entry name" value="TYR_RECOMBINASE"/>
    <property type="match status" value="1"/>
</dbReference>
<evidence type="ECO:0000256" key="2">
    <source>
        <dbReference type="ARBA" id="ARBA00023125"/>
    </source>
</evidence>
<keyword evidence="2 4" id="KW-0238">DNA-binding</keyword>
<evidence type="ECO:0000313" key="8">
    <source>
        <dbReference type="Proteomes" id="UP000011528"/>
    </source>
</evidence>
<dbReference type="GO" id="GO:0015074">
    <property type="term" value="P:DNA integration"/>
    <property type="evidence" value="ECO:0007669"/>
    <property type="project" value="UniProtKB-KW"/>
</dbReference>
<dbReference type="InterPro" id="IPR002104">
    <property type="entry name" value="Integrase_catalytic"/>
</dbReference>
<dbReference type="Gene3D" id="1.10.150.130">
    <property type="match status" value="1"/>
</dbReference>
<dbReference type="EMBL" id="AOJJ01000071">
    <property type="protein sequence ID" value="EMA70335.1"/>
    <property type="molecule type" value="Genomic_DNA"/>
</dbReference>
<dbReference type="AlphaFoldDB" id="M0PN96"/>
<protein>
    <submittedName>
        <fullName evidence="7">Integrase protein</fullName>
    </submittedName>
</protein>
<evidence type="ECO:0000256" key="3">
    <source>
        <dbReference type="ARBA" id="ARBA00023172"/>
    </source>
</evidence>
<evidence type="ECO:0000259" key="6">
    <source>
        <dbReference type="PROSITE" id="PS51900"/>
    </source>
</evidence>
<dbReference type="CDD" id="cd00397">
    <property type="entry name" value="DNA_BRE_C"/>
    <property type="match status" value="1"/>
</dbReference>
<evidence type="ECO:0000256" key="4">
    <source>
        <dbReference type="PROSITE-ProRule" id="PRU01248"/>
    </source>
</evidence>
<evidence type="ECO:0000313" key="7">
    <source>
        <dbReference type="EMBL" id="EMA70335.1"/>
    </source>
</evidence>
<dbReference type="GO" id="GO:0003677">
    <property type="term" value="F:DNA binding"/>
    <property type="evidence" value="ECO:0007669"/>
    <property type="project" value="UniProtKB-UniRule"/>
</dbReference>
<dbReference type="STRING" id="1230455.C462_10827"/>